<dbReference type="GO" id="GO:0005975">
    <property type="term" value="P:carbohydrate metabolic process"/>
    <property type="evidence" value="ECO:0007669"/>
    <property type="project" value="InterPro"/>
</dbReference>
<dbReference type="EMBL" id="JX649868">
    <property type="protein sequence ID" value="AGC71336.1"/>
    <property type="molecule type" value="Genomic_DNA"/>
</dbReference>
<dbReference type="SUPFAM" id="SSF51445">
    <property type="entry name" value="(Trans)glycosidases"/>
    <property type="match status" value="1"/>
</dbReference>
<name>L7VVK4_9BACT</name>
<evidence type="ECO:0000313" key="1">
    <source>
        <dbReference type="EMBL" id="AGC71336.1"/>
    </source>
</evidence>
<dbReference type="GO" id="GO:0004553">
    <property type="term" value="F:hydrolase activity, hydrolyzing O-glycosyl compounds"/>
    <property type="evidence" value="ECO:0007669"/>
    <property type="project" value="InterPro"/>
</dbReference>
<sequence length="332" mass="36390">MSDVERDRPARGVTIPADLVDHDRLEEDLTLLTELGVEEVTVGLDWPRLQPRPGGLHGDAVERYLGALRTGRALGLTVRLGLLERSVPAWFDDEGGFADDRFALHHWPRWVEACADTFGDDVGGWVPIDHPLGLANALVRDDPRRHGEVLDTIVTAWRDAWRILRGGPPVVTAFGVEVVRPVDQTVQAAAAARRMDQLRWRLWFRALHDGIVSIPGRADREVADLAGSCDVVGVVVRHEADVLGLLLRTAEMSPERPLAVTLLLPDGLDKDREPAVERYLAGTGEAAVEVDLATVAVNPAFDPTASGRPARGIITRDRELKDSGRRFLGIEG</sequence>
<dbReference type="Pfam" id="PF00232">
    <property type="entry name" value="Glyco_hydro_1"/>
    <property type="match status" value="1"/>
</dbReference>
<dbReference type="AlphaFoldDB" id="L7VVK4"/>
<dbReference type="Gene3D" id="3.20.20.80">
    <property type="entry name" value="Glycosidases"/>
    <property type="match status" value="1"/>
</dbReference>
<dbReference type="InterPro" id="IPR001360">
    <property type="entry name" value="Glyco_hydro_1"/>
</dbReference>
<reference evidence="1" key="1">
    <citation type="submission" date="2012-09" db="EMBL/GenBank/DDBJ databases">
        <title>Metagenomic Characterization of a Microbial Community in Wastewater Detects High Levels of Antibiotic Resistance.</title>
        <authorList>
            <person name="Abrams M."/>
            <person name="Caldwell A."/>
            <person name="Vandaei E."/>
            <person name="Lee W."/>
            <person name="Perrott J."/>
            <person name="Khan S.Y."/>
            <person name="Ta J."/>
            <person name="Romero D."/>
            <person name="Nguyen V."/>
            <person name="Pourmand N."/>
            <person name="Ouverney C.C."/>
        </authorList>
    </citation>
    <scope>NUCLEOTIDE SEQUENCE</scope>
</reference>
<proteinExistence type="predicted"/>
<dbReference type="InterPro" id="IPR017853">
    <property type="entry name" value="GH"/>
</dbReference>
<organism evidence="1">
    <name type="scientific">uncultured bacterium A1Q1_fos_515</name>
    <dbReference type="NCBI Taxonomy" id="1256581"/>
    <lineage>
        <taxon>Bacteria</taxon>
        <taxon>environmental samples</taxon>
    </lineage>
</organism>
<accession>L7VVK4</accession>
<protein>
    <submittedName>
        <fullName evidence="1">Beta-glucosidase B</fullName>
    </submittedName>
</protein>